<dbReference type="PANTHER" id="PTHR13501:SF8">
    <property type="entry name" value="LARGE RIBOSOMAL SUBUNIT PROTEIN UL22M"/>
    <property type="match status" value="1"/>
</dbReference>
<dbReference type="InterPro" id="IPR001063">
    <property type="entry name" value="Ribosomal_uL22"/>
</dbReference>
<evidence type="ECO:0000256" key="3">
    <source>
        <dbReference type="ARBA" id="ARBA00022884"/>
    </source>
</evidence>
<dbReference type="InterPro" id="IPR005727">
    <property type="entry name" value="Ribosomal_uL22_bac/chlpt-type"/>
</dbReference>
<evidence type="ECO:0000313" key="13">
    <source>
        <dbReference type="Proteomes" id="UP000256379"/>
    </source>
</evidence>
<dbReference type="Gene3D" id="3.90.470.10">
    <property type="entry name" value="Ribosomal protein L22/L17"/>
    <property type="match status" value="1"/>
</dbReference>
<dbReference type="GO" id="GO:0003735">
    <property type="term" value="F:structural constituent of ribosome"/>
    <property type="evidence" value="ECO:0007669"/>
    <property type="project" value="InterPro"/>
</dbReference>
<name>A0A3D8IP72_9HELI</name>
<evidence type="ECO:0000256" key="9">
    <source>
        <dbReference type="RuleBase" id="RU004006"/>
    </source>
</evidence>
<dbReference type="PROSITE" id="PS00464">
    <property type="entry name" value="RIBOSOMAL_L22"/>
    <property type="match status" value="1"/>
</dbReference>
<evidence type="ECO:0000256" key="10">
    <source>
        <dbReference type="RuleBase" id="RU004008"/>
    </source>
</evidence>
<comment type="function">
    <text evidence="7">The globular domain of the protein is located near the polypeptide exit tunnel on the outside of the subunit, while an extended beta-hairpin is found that lines the wall of the exit tunnel in the center of the 70S ribosome.</text>
</comment>
<organism evidence="12 13">
    <name type="scientific">Helicobacter didelphidarum</name>
    <dbReference type="NCBI Taxonomy" id="2040648"/>
    <lineage>
        <taxon>Bacteria</taxon>
        <taxon>Pseudomonadati</taxon>
        <taxon>Campylobacterota</taxon>
        <taxon>Epsilonproteobacteria</taxon>
        <taxon>Campylobacterales</taxon>
        <taxon>Helicobacteraceae</taxon>
        <taxon>Helicobacter</taxon>
    </lineage>
</organism>
<dbReference type="InterPro" id="IPR018260">
    <property type="entry name" value="Ribosomal_uL22_CS"/>
</dbReference>
<dbReference type="CDD" id="cd00336">
    <property type="entry name" value="Ribosomal_L22"/>
    <property type="match status" value="1"/>
</dbReference>
<dbReference type="HAMAP" id="MF_01331_B">
    <property type="entry name" value="Ribosomal_uL22_B"/>
    <property type="match status" value="1"/>
</dbReference>
<evidence type="ECO:0000256" key="6">
    <source>
        <dbReference type="ARBA" id="ARBA00035207"/>
    </source>
</evidence>
<evidence type="ECO:0000256" key="1">
    <source>
        <dbReference type="ARBA" id="ARBA00009451"/>
    </source>
</evidence>
<evidence type="ECO:0000256" key="2">
    <source>
        <dbReference type="ARBA" id="ARBA00022730"/>
    </source>
</evidence>
<feature type="region of interest" description="Disordered" evidence="11">
    <location>
        <begin position="118"/>
        <end position="138"/>
    </location>
</feature>
<keyword evidence="4 7" id="KW-0689">Ribosomal protein</keyword>
<evidence type="ECO:0000256" key="7">
    <source>
        <dbReference type="HAMAP-Rule" id="MF_01331"/>
    </source>
</evidence>
<dbReference type="Proteomes" id="UP000256379">
    <property type="component" value="Unassembled WGS sequence"/>
</dbReference>
<protein>
    <recommendedName>
        <fullName evidence="6 7">Large ribosomal subunit protein uL22</fullName>
    </recommendedName>
</protein>
<dbReference type="SUPFAM" id="SSF54843">
    <property type="entry name" value="Ribosomal protein L22"/>
    <property type="match status" value="1"/>
</dbReference>
<dbReference type="Pfam" id="PF00237">
    <property type="entry name" value="Ribosomal_L22"/>
    <property type="match status" value="1"/>
</dbReference>
<evidence type="ECO:0000256" key="11">
    <source>
        <dbReference type="SAM" id="MobiDB-lite"/>
    </source>
</evidence>
<evidence type="ECO:0000313" key="12">
    <source>
        <dbReference type="EMBL" id="RDU66790.1"/>
    </source>
</evidence>
<dbReference type="OrthoDB" id="9805969at2"/>
<comment type="function">
    <text evidence="7 10">This protein binds specifically to 23S rRNA; its binding is stimulated by other ribosomal proteins, e.g., L4, L17, and L20. It is important during the early stages of 50S assembly. It makes multiple contacts with different domains of the 23S rRNA in the assembled 50S subunit and ribosome.</text>
</comment>
<sequence>MSKKQNKRQIQGSIAILRYARLSPIKARLIAREIKGMNAEVALASLEFTSNKAARAIYKTLASAIANGGYEATNVEVSSCRIDTGPVLRRFMPRARGRATPIRKPMAHIYVEVSEVKKEKKDATKNKVVKQTSKGEVK</sequence>
<dbReference type="NCBIfam" id="TIGR01044">
    <property type="entry name" value="rplV_bact"/>
    <property type="match status" value="1"/>
</dbReference>
<keyword evidence="13" id="KW-1185">Reference proteome</keyword>
<dbReference type="AlphaFoldDB" id="A0A3D8IP72"/>
<dbReference type="EMBL" id="NXLQ01000003">
    <property type="protein sequence ID" value="RDU66790.1"/>
    <property type="molecule type" value="Genomic_DNA"/>
</dbReference>
<dbReference type="GO" id="GO:0006412">
    <property type="term" value="P:translation"/>
    <property type="evidence" value="ECO:0007669"/>
    <property type="project" value="UniProtKB-UniRule"/>
</dbReference>
<dbReference type="GO" id="GO:0022625">
    <property type="term" value="C:cytosolic large ribosomal subunit"/>
    <property type="evidence" value="ECO:0007669"/>
    <property type="project" value="TreeGrafter"/>
</dbReference>
<dbReference type="PANTHER" id="PTHR13501">
    <property type="entry name" value="CHLOROPLAST 50S RIBOSOMAL PROTEIN L22-RELATED"/>
    <property type="match status" value="1"/>
</dbReference>
<dbReference type="GO" id="GO:0019843">
    <property type="term" value="F:rRNA binding"/>
    <property type="evidence" value="ECO:0007669"/>
    <property type="project" value="UniProtKB-UniRule"/>
</dbReference>
<reference evidence="12 13" key="1">
    <citation type="submission" date="2018-04" db="EMBL/GenBank/DDBJ databases">
        <title>Novel Campyloabacter and Helicobacter Species and Strains.</title>
        <authorList>
            <person name="Mannion A.J."/>
            <person name="Shen Z."/>
            <person name="Fox J.G."/>
        </authorList>
    </citation>
    <scope>NUCLEOTIDE SEQUENCE [LARGE SCALE GENOMIC DNA]</scope>
    <source>
        <strain evidence="12 13">MIT 17-337</strain>
    </source>
</reference>
<comment type="similarity">
    <text evidence="1 7 8">Belongs to the universal ribosomal protein uL22 family.</text>
</comment>
<dbReference type="RefSeq" id="WP_115542576.1">
    <property type="nucleotide sequence ID" value="NZ_NXLQ01000003.1"/>
</dbReference>
<comment type="subunit">
    <text evidence="7 9">Part of the 50S ribosomal subunit.</text>
</comment>
<evidence type="ECO:0000256" key="4">
    <source>
        <dbReference type="ARBA" id="ARBA00022980"/>
    </source>
</evidence>
<gene>
    <name evidence="7" type="primary">rplV</name>
    <name evidence="12" type="ORF">CQA53_03195</name>
</gene>
<keyword evidence="2 7" id="KW-0699">rRNA-binding</keyword>
<keyword evidence="5 7" id="KW-0687">Ribonucleoprotein</keyword>
<evidence type="ECO:0000256" key="5">
    <source>
        <dbReference type="ARBA" id="ARBA00023274"/>
    </source>
</evidence>
<dbReference type="InterPro" id="IPR047867">
    <property type="entry name" value="Ribosomal_uL22_bac/org-type"/>
</dbReference>
<accession>A0A3D8IP72</accession>
<proteinExistence type="inferred from homology"/>
<comment type="caution">
    <text evidence="12">The sequence shown here is derived from an EMBL/GenBank/DDBJ whole genome shotgun (WGS) entry which is preliminary data.</text>
</comment>
<keyword evidence="3 7" id="KW-0694">RNA-binding</keyword>
<dbReference type="InterPro" id="IPR036394">
    <property type="entry name" value="Ribosomal_uL22_sf"/>
</dbReference>
<evidence type="ECO:0000256" key="8">
    <source>
        <dbReference type="RuleBase" id="RU004005"/>
    </source>
</evidence>